<dbReference type="GeneID" id="37031419"/>
<name>A0A316UU59_9BASI</name>
<accession>A0A316UU59</accession>
<proteinExistence type="predicted"/>
<dbReference type="RefSeq" id="XP_025361247.1">
    <property type="nucleotide sequence ID" value="XM_025509596.1"/>
</dbReference>
<evidence type="ECO:0000313" key="3">
    <source>
        <dbReference type="Proteomes" id="UP000245884"/>
    </source>
</evidence>
<sequence length="127" mass="14540">MTHGVSSGTHRIRERDVPPYSSWPRSRCDCTCWYMSIPSLVEEDRRDAAPPSNTESGRGQPRSFILYWSGDKSSSRACSRIVWEAQGQAANGRCSDQREQQVGTSLGPQWRSPRRQRAWRIRDSWPG</sequence>
<keyword evidence="3" id="KW-1185">Reference proteome</keyword>
<evidence type="ECO:0000313" key="2">
    <source>
        <dbReference type="EMBL" id="PWN26635.1"/>
    </source>
</evidence>
<dbReference type="Proteomes" id="UP000245884">
    <property type="component" value="Unassembled WGS sequence"/>
</dbReference>
<feature type="region of interest" description="Disordered" evidence="1">
    <location>
        <begin position="1"/>
        <end position="25"/>
    </location>
</feature>
<evidence type="ECO:0000256" key="1">
    <source>
        <dbReference type="SAM" id="MobiDB-lite"/>
    </source>
</evidence>
<feature type="region of interest" description="Disordered" evidence="1">
    <location>
        <begin position="89"/>
        <end position="127"/>
    </location>
</feature>
<dbReference type="AlphaFoldDB" id="A0A316UU59"/>
<protein>
    <submittedName>
        <fullName evidence="2">Uncharacterized protein</fullName>
    </submittedName>
</protein>
<organism evidence="2 3">
    <name type="scientific">Jaminaea rosea</name>
    <dbReference type="NCBI Taxonomy" id="1569628"/>
    <lineage>
        <taxon>Eukaryota</taxon>
        <taxon>Fungi</taxon>
        <taxon>Dikarya</taxon>
        <taxon>Basidiomycota</taxon>
        <taxon>Ustilaginomycotina</taxon>
        <taxon>Exobasidiomycetes</taxon>
        <taxon>Microstromatales</taxon>
        <taxon>Microstromatales incertae sedis</taxon>
        <taxon>Jaminaea</taxon>
    </lineage>
</organism>
<reference evidence="2 3" key="1">
    <citation type="journal article" date="2018" name="Mol. Biol. Evol.">
        <title>Broad Genomic Sampling Reveals a Smut Pathogenic Ancestry of the Fungal Clade Ustilaginomycotina.</title>
        <authorList>
            <person name="Kijpornyongpan T."/>
            <person name="Mondo S.J."/>
            <person name="Barry K."/>
            <person name="Sandor L."/>
            <person name="Lee J."/>
            <person name="Lipzen A."/>
            <person name="Pangilinan J."/>
            <person name="LaButti K."/>
            <person name="Hainaut M."/>
            <person name="Henrissat B."/>
            <person name="Grigoriev I.V."/>
            <person name="Spatafora J.W."/>
            <person name="Aime M.C."/>
        </authorList>
    </citation>
    <scope>NUCLEOTIDE SEQUENCE [LARGE SCALE GENOMIC DNA]</scope>
    <source>
        <strain evidence="2 3">MCA 5214</strain>
    </source>
</reference>
<dbReference type="EMBL" id="KZ819671">
    <property type="protein sequence ID" value="PWN26635.1"/>
    <property type="molecule type" value="Genomic_DNA"/>
</dbReference>
<gene>
    <name evidence="2" type="ORF">BDZ90DRAFT_44406</name>
</gene>
<feature type="region of interest" description="Disordered" evidence="1">
    <location>
        <begin position="43"/>
        <end position="62"/>
    </location>
</feature>